<dbReference type="InterPro" id="IPR050254">
    <property type="entry name" value="RNA_pol_beta''_euk"/>
</dbReference>
<dbReference type="HOGENOM" id="CLU_935081_0_0_1"/>
<keyword evidence="12 15" id="KW-0472">Membrane</keyword>
<dbReference type="Pfam" id="PF00421">
    <property type="entry name" value="PSII"/>
    <property type="match status" value="1"/>
</dbReference>
<evidence type="ECO:0000256" key="3">
    <source>
        <dbReference type="ARBA" id="ARBA00022478"/>
    </source>
</evidence>
<feature type="transmembrane region" description="Helical" evidence="15">
    <location>
        <begin position="46"/>
        <end position="66"/>
    </location>
</feature>
<dbReference type="GO" id="GO:0016779">
    <property type="term" value="F:nucleotidyltransferase activity"/>
    <property type="evidence" value="ECO:0007669"/>
    <property type="project" value="UniProtKB-KW"/>
</dbReference>
<accession>K4D003</accession>
<dbReference type="GO" id="GO:0009523">
    <property type="term" value="C:photosystem II"/>
    <property type="evidence" value="ECO:0000318"/>
    <property type="project" value="GO_Central"/>
</dbReference>
<feature type="transmembrane region" description="Helical" evidence="15">
    <location>
        <begin position="114"/>
        <end position="131"/>
    </location>
</feature>
<evidence type="ECO:0000313" key="17">
    <source>
        <dbReference type="Proteomes" id="UP000004994"/>
    </source>
</evidence>
<evidence type="ECO:0000256" key="2">
    <source>
        <dbReference type="ARBA" id="ARBA00005769"/>
    </source>
</evidence>
<keyword evidence="14" id="KW-0604">Photosystem II</keyword>
<dbReference type="GO" id="GO:0009579">
    <property type="term" value="C:thylakoid"/>
    <property type="evidence" value="ECO:0000318"/>
    <property type="project" value="GO_Central"/>
</dbReference>
<evidence type="ECO:0000256" key="15">
    <source>
        <dbReference type="SAM" id="Phobius"/>
    </source>
</evidence>
<dbReference type="AlphaFoldDB" id="K4D003"/>
<evidence type="ECO:0000256" key="1">
    <source>
        <dbReference type="ARBA" id="ARBA00004141"/>
    </source>
</evidence>
<dbReference type="EnsemblPlants" id="Solyc10g047410.1.1">
    <property type="protein sequence ID" value="Solyc10g047410.1.1"/>
    <property type="gene ID" value="Solyc10g047410.1"/>
</dbReference>
<keyword evidence="11" id="KW-0157">Chromophore</keyword>
<comment type="similarity">
    <text evidence="2">Belongs to the complex I 49 kDa subunit family.</text>
</comment>
<dbReference type="InterPro" id="IPR000932">
    <property type="entry name" value="PS_antenna-like"/>
</dbReference>
<dbReference type="GO" id="GO:0051287">
    <property type="term" value="F:NAD binding"/>
    <property type="evidence" value="ECO:0007669"/>
    <property type="project" value="InterPro"/>
</dbReference>
<keyword evidence="7" id="KW-0808">Transferase</keyword>
<evidence type="ECO:0000256" key="11">
    <source>
        <dbReference type="ARBA" id="ARBA00022991"/>
    </source>
</evidence>
<dbReference type="InParanoid" id="K4D003"/>
<keyword evidence="5" id="KW-0602">Photosynthesis</keyword>
<feature type="transmembrane region" description="Helical" evidence="15">
    <location>
        <begin position="78"/>
        <end position="94"/>
    </location>
</feature>
<evidence type="ECO:0000256" key="14">
    <source>
        <dbReference type="ARBA" id="ARBA00023276"/>
    </source>
</evidence>
<evidence type="ECO:0000256" key="12">
    <source>
        <dbReference type="ARBA" id="ARBA00023136"/>
    </source>
</evidence>
<evidence type="ECO:0000256" key="4">
    <source>
        <dbReference type="ARBA" id="ARBA00022494"/>
    </source>
</evidence>
<dbReference type="InterPro" id="IPR036001">
    <property type="entry name" value="PS_II_antenna-like_sf"/>
</dbReference>
<keyword evidence="17" id="KW-1185">Reference proteome</keyword>
<name>K4D003_SOLLC</name>
<evidence type="ECO:0000256" key="5">
    <source>
        <dbReference type="ARBA" id="ARBA00022531"/>
    </source>
</evidence>
<proteinExistence type="inferred from homology"/>
<evidence type="ECO:0000313" key="16">
    <source>
        <dbReference type="EnsemblPlants" id="Solyc10g047410.1.1"/>
    </source>
</evidence>
<reference evidence="16" key="1">
    <citation type="journal article" date="2012" name="Nature">
        <title>The tomato genome sequence provides insights into fleshy fruit evolution.</title>
        <authorList>
            <consortium name="Tomato Genome Consortium"/>
        </authorList>
    </citation>
    <scope>NUCLEOTIDE SEQUENCE [LARGE SCALE GENOMIC DNA]</scope>
    <source>
        <strain evidence="16">cv. Heinz 1706</strain>
    </source>
</reference>
<dbReference type="GO" id="GO:0048038">
    <property type="term" value="F:quinone binding"/>
    <property type="evidence" value="ECO:0007669"/>
    <property type="project" value="InterPro"/>
</dbReference>
<evidence type="ECO:0000256" key="6">
    <source>
        <dbReference type="ARBA" id="ARBA00022640"/>
    </source>
</evidence>
<dbReference type="ExpressionAtlas" id="K4D003">
    <property type="expression patterns" value="baseline and differential"/>
</dbReference>
<dbReference type="GO" id="GO:0009767">
    <property type="term" value="P:photosynthetic electron transport chain"/>
    <property type="evidence" value="ECO:0007669"/>
    <property type="project" value="InterPro"/>
</dbReference>
<feature type="transmembrane region" description="Helical" evidence="15">
    <location>
        <begin position="151"/>
        <end position="172"/>
    </location>
</feature>
<dbReference type="GO" id="GO:0000428">
    <property type="term" value="C:DNA-directed RNA polymerase complex"/>
    <property type="evidence" value="ECO:0007669"/>
    <property type="project" value="UniProtKB-KW"/>
</dbReference>
<dbReference type="PANTHER" id="PTHR34995:SF1">
    <property type="entry name" value="DNA-DIRECTED RNA POLYMERASE SUBUNIT BETA"/>
    <property type="match status" value="1"/>
</dbReference>
<dbReference type="Gene3D" id="1.10.645.10">
    <property type="entry name" value="Cytochrome-c3 Hydrogenase, chain B"/>
    <property type="match status" value="1"/>
</dbReference>
<dbReference type="PhylomeDB" id="K4D003"/>
<keyword evidence="6" id="KW-0934">Plastid</keyword>
<keyword evidence="4" id="KW-0148">Chlorophyll</keyword>
<dbReference type="Proteomes" id="UP000004994">
    <property type="component" value="Chromosome 10"/>
</dbReference>
<keyword evidence="3" id="KW-0240">DNA-directed RNA polymerase</keyword>
<keyword evidence="9" id="KW-0548">Nucleotidyltransferase</keyword>
<keyword evidence="8 15" id="KW-0812">Transmembrane</keyword>
<dbReference type="Gramene" id="Solyc10g047410.1.1">
    <property type="protein sequence ID" value="Solyc10g047410.1.1"/>
    <property type="gene ID" value="Solyc10g047410.1"/>
</dbReference>
<dbReference type="SUPFAM" id="SSF56762">
    <property type="entry name" value="HydB/Nqo4-like"/>
    <property type="match status" value="1"/>
</dbReference>
<dbReference type="PANTHER" id="PTHR34995">
    <property type="entry name" value="DNA-DIRECTED RNA POLYMERASE SUBUNIT BETA"/>
    <property type="match status" value="1"/>
</dbReference>
<comment type="subcellular location">
    <subcellularLocation>
        <location evidence="1">Membrane</location>
        <topology evidence="1">Multi-pass membrane protein</topology>
    </subcellularLocation>
</comment>
<protein>
    <submittedName>
        <fullName evidence="16">Uncharacterized protein</fullName>
    </submittedName>
</protein>
<dbReference type="STRING" id="4081.K4D003"/>
<keyword evidence="13" id="KW-0804">Transcription</keyword>
<sequence>MSFYEIAGLFIKRFPWRWKIRPPGFVNLQILPQLVRRMKLADNMTILGSIGAFILVFKALYFGGVYDTWAPGGGDVRKITNLTLSLSIIFGYILKSPFGGERWIVSVDDLEDIIGGHVWLGFICILCRIWHILTKPFAWARRTLLWSGEAYLSYSLGALAVFGFIACCFVWFNNTNLFLVVLEQLGDSLEDIRGSTSGGNMLGPVRKHIYSDSDREMHWSTDVYHAPEFIYGNVHLLPKTSHLWILLRGPCRYSPFYLSILVTGGVYKTRERIHRRIADQQLLAIPASCRRVVVRILI</sequence>
<evidence type="ECO:0000256" key="10">
    <source>
        <dbReference type="ARBA" id="ARBA00022989"/>
    </source>
</evidence>
<evidence type="ECO:0000256" key="8">
    <source>
        <dbReference type="ARBA" id="ARBA00022692"/>
    </source>
</evidence>
<dbReference type="InterPro" id="IPR029014">
    <property type="entry name" value="NiFe-Hase_large"/>
</dbReference>
<evidence type="ECO:0000256" key="13">
    <source>
        <dbReference type="ARBA" id="ARBA00023163"/>
    </source>
</evidence>
<dbReference type="GO" id="GO:0016168">
    <property type="term" value="F:chlorophyll binding"/>
    <property type="evidence" value="ECO:0007669"/>
    <property type="project" value="UniProtKB-KW"/>
</dbReference>
<evidence type="ECO:0000256" key="9">
    <source>
        <dbReference type="ARBA" id="ARBA00022695"/>
    </source>
</evidence>
<evidence type="ECO:0000256" key="7">
    <source>
        <dbReference type="ARBA" id="ARBA00022679"/>
    </source>
</evidence>
<dbReference type="eggNOG" id="KOG2870">
    <property type="taxonomic scope" value="Eukaryota"/>
</dbReference>
<keyword evidence="10 15" id="KW-1133">Transmembrane helix</keyword>
<reference evidence="16" key="2">
    <citation type="submission" date="2015-06" db="UniProtKB">
        <authorList>
            <consortium name="EnsemblPlants"/>
        </authorList>
    </citation>
    <scope>IDENTIFICATION</scope>
    <source>
        <strain evidence="16">cv. Heinz 1706</strain>
    </source>
</reference>
<dbReference type="SUPFAM" id="SSF161077">
    <property type="entry name" value="Photosystem II antenna protein-like"/>
    <property type="match status" value="1"/>
</dbReference>
<dbReference type="GO" id="GO:0016651">
    <property type="term" value="F:oxidoreductase activity, acting on NAD(P)H"/>
    <property type="evidence" value="ECO:0007669"/>
    <property type="project" value="InterPro"/>
</dbReference>
<organism evidence="16">
    <name type="scientific">Solanum lycopersicum</name>
    <name type="common">Tomato</name>
    <name type="synonym">Lycopersicon esculentum</name>
    <dbReference type="NCBI Taxonomy" id="4081"/>
    <lineage>
        <taxon>Eukaryota</taxon>
        <taxon>Viridiplantae</taxon>
        <taxon>Streptophyta</taxon>
        <taxon>Embryophyta</taxon>
        <taxon>Tracheophyta</taxon>
        <taxon>Spermatophyta</taxon>
        <taxon>Magnoliopsida</taxon>
        <taxon>eudicotyledons</taxon>
        <taxon>Gunneridae</taxon>
        <taxon>Pentapetalae</taxon>
        <taxon>asterids</taxon>
        <taxon>lamiids</taxon>
        <taxon>Solanales</taxon>
        <taxon>Solanaceae</taxon>
        <taxon>Solanoideae</taxon>
        <taxon>Solaneae</taxon>
        <taxon>Solanum</taxon>
        <taxon>Solanum subgen. Lycopersicon</taxon>
    </lineage>
</organism>